<dbReference type="InterPro" id="IPR011051">
    <property type="entry name" value="RmlC_Cupin_sf"/>
</dbReference>
<feature type="domain" description="Cupin type-2" evidence="1">
    <location>
        <begin position="55"/>
        <end position="106"/>
    </location>
</feature>
<dbReference type="InterPro" id="IPR013096">
    <property type="entry name" value="Cupin_2"/>
</dbReference>
<dbReference type="Pfam" id="PF07883">
    <property type="entry name" value="Cupin_2"/>
    <property type="match status" value="1"/>
</dbReference>
<keyword evidence="3" id="KW-1185">Reference proteome</keyword>
<evidence type="ECO:0000313" key="3">
    <source>
        <dbReference type="Proteomes" id="UP001155182"/>
    </source>
</evidence>
<dbReference type="EMBL" id="JAMWYS010000058">
    <property type="protein sequence ID" value="MCO4294587.1"/>
    <property type="molecule type" value="Genomic_DNA"/>
</dbReference>
<dbReference type="Gene3D" id="2.60.120.10">
    <property type="entry name" value="Jelly Rolls"/>
    <property type="match status" value="1"/>
</dbReference>
<proteinExistence type="predicted"/>
<dbReference type="InterPro" id="IPR014710">
    <property type="entry name" value="RmlC-like_jellyroll"/>
</dbReference>
<evidence type="ECO:0000313" key="2">
    <source>
        <dbReference type="EMBL" id="MCO4294587.1"/>
    </source>
</evidence>
<dbReference type="SUPFAM" id="SSF51182">
    <property type="entry name" value="RmlC-like cupins"/>
    <property type="match status" value="1"/>
</dbReference>
<evidence type="ECO:0000259" key="1">
    <source>
        <dbReference type="Pfam" id="PF07883"/>
    </source>
</evidence>
<comment type="caution">
    <text evidence="2">The sequence shown here is derived from an EMBL/GenBank/DDBJ whole genome shotgun (WGS) entry which is preliminary data.</text>
</comment>
<dbReference type="Proteomes" id="UP001155182">
    <property type="component" value="Unassembled WGS sequence"/>
</dbReference>
<organism evidence="2 3">
    <name type="scientific">Solitalea agri</name>
    <dbReference type="NCBI Taxonomy" id="2953739"/>
    <lineage>
        <taxon>Bacteria</taxon>
        <taxon>Pseudomonadati</taxon>
        <taxon>Bacteroidota</taxon>
        <taxon>Sphingobacteriia</taxon>
        <taxon>Sphingobacteriales</taxon>
        <taxon>Sphingobacteriaceae</taxon>
        <taxon>Solitalea</taxon>
    </lineage>
</organism>
<dbReference type="AlphaFoldDB" id="A0A9X2F4H7"/>
<protein>
    <submittedName>
        <fullName evidence="2">Cupin domain-containing protein</fullName>
    </submittedName>
</protein>
<accession>A0A9X2F4H7</accession>
<name>A0A9X2F4H7_9SPHI</name>
<sequence length="120" mass="12973">MPTLIKNPSVIEAAGNKPKIIKEYIGRVNSKTAAVSVAKMESPSGWVEPGQTPEFDEYTLVLKGTVRVTTKDGVLDVNAGEAIIVHKGEWVQYSSPGPEGAEYVAICLPAFSMETVHRDE</sequence>
<dbReference type="RefSeq" id="WP_252589618.1">
    <property type="nucleotide sequence ID" value="NZ_JAMWYS010000058.1"/>
</dbReference>
<reference evidence="2" key="1">
    <citation type="submission" date="2022-06" db="EMBL/GenBank/DDBJ databases">
        <title>Solitalea sp. MAHUQ-68 isolated from rhizospheric soil.</title>
        <authorList>
            <person name="Huq M.A."/>
        </authorList>
    </citation>
    <scope>NUCLEOTIDE SEQUENCE</scope>
    <source>
        <strain evidence="2">MAHUQ-68</strain>
    </source>
</reference>
<gene>
    <name evidence="2" type="ORF">NF867_17120</name>
</gene>